<evidence type="ECO:0000259" key="9">
    <source>
        <dbReference type="PROSITE" id="PS51012"/>
    </source>
</evidence>
<sequence>MWQRLQWLIIKELQTIVGSRQGRLLLVVPVLLQLVVFPFAATLEVKHASLVVYNQDGGAASQELVKRLASSVIFDQIVPVYSQPELREAIDRQRALLAVVFPADFSRKLAAGRSAPLEVIVDGRRSNSGQIASAYIGEVAAAYQQERTGDADGGVGVRNLYNPNLEFQWHVLPSLVAIITTVGCLIVTALSVAREREEGTFDQLLVSPLTPAYIMAGKAVPGVLVALLQGSLIVSAAVWVYRVPFGGSLPLLFVSMASYGLALAGVGLFISSLSHTQQQAFLGVFSFMVPAVILSGYVSPIENMPQLLQWLARLNPLSYFIPILKGVFLKGYGFADAWPWLLPLWLIALLTLGLALWCFRRHVE</sequence>
<evidence type="ECO:0000256" key="6">
    <source>
        <dbReference type="ARBA" id="ARBA00022989"/>
    </source>
</evidence>
<evidence type="ECO:0000256" key="8">
    <source>
        <dbReference type="RuleBase" id="RU361157"/>
    </source>
</evidence>
<keyword evidence="5 8" id="KW-0812">Transmembrane</keyword>
<evidence type="ECO:0000256" key="5">
    <source>
        <dbReference type="ARBA" id="ARBA00022692"/>
    </source>
</evidence>
<dbReference type="RefSeq" id="WP_071117065.1">
    <property type="nucleotide sequence ID" value="NZ_MKCS01000004.1"/>
</dbReference>
<protein>
    <recommendedName>
        <fullName evidence="8">Transport permease protein</fullName>
    </recommendedName>
</protein>
<dbReference type="STRING" id="1903179.BI347_21615"/>
<dbReference type="OrthoDB" id="9808686at2"/>
<dbReference type="InterPro" id="IPR051449">
    <property type="entry name" value="ABC-2_transporter_component"/>
</dbReference>
<comment type="caution">
    <text evidence="10">The sequence shown here is derived from an EMBL/GenBank/DDBJ whole genome shotgun (WGS) entry which is preliminary data.</text>
</comment>
<feature type="domain" description="ABC transmembrane type-2" evidence="9">
    <location>
        <begin position="133"/>
        <end position="362"/>
    </location>
</feature>
<dbReference type="GO" id="GO:0043190">
    <property type="term" value="C:ATP-binding cassette (ABC) transporter complex"/>
    <property type="evidence" value="ECO:0007669"/>
    <property type="project" value="InterPro"/>
</dbReference>
<proteinExistence type="inferred from homology"/>
<organism evidence="10 11">
    <name type="scientific">Chromobacterium sphagni</name>
    <dbReference type="NCBI Taxonomy" id="1903179"/>
    <lineage>
        <taxon>Bacteria</taxon>
        <taxon>Pseudomonadati</taxon>
        <taxon>Pseudomonadota</taxon>
        <taxon>Betaproteobacteria</taxon>
        <taxon>Neisseriales</taxon>
        <taxon>Chromobacteriaceae</taxon>
        <taxon>Chromobacterium</taxon>
    </lineage>
</organism>
<dbReference type="InterPro" id="IPR000412">
    <property type="entry name" value="ABC_2_transport"/>
</dbReference>
<reference evidence="10 11" key="1">
    <citation type="submission" date="2016-09" db="EMBL/GenBank/DDBJ databases">
        <title>Chromobacterium muskegensis sp. nov., an insecticidal bacterium isolated from Sphagnum bogs.</title>
        <authorList>
            <person name="Sparks M.E."/>
            <person name="Blackburn M.B."/>
            <person name="Gundersen-Rindal D.E."/>
            <person name="Mitchell A."/>
            <person name="Farrar R."/>
            <person name="Kuhar D."/>
        </authorList>
    </citation>
    <scope>NUCLEOTIDE SEQUENCE [LARGE SCALE GENOMIC DNA]</scope>
    <source>
        <strain evidence="10 11">37-2</strain>
    </source>
</reference>
<feature type="transmembrane region" description="Helical" evidence="8">
    <location>
        <begin position="213"/>
        <end position="239"/>
    </location>
</feature>
<evidence type="ECO:0000256" key="1">
    <source>
        <dbReference type="ARBA" id="ARBA00004651"/>
    </source>
</evidence>
<keyword evidence="6 8" id="KW-1133">Transmembrane helix</keyword>
<dbReference type="Gene3D" id="3.40.1710.10">
    <property type="entry name" value="abc type-2 transporter like domain"/>
    <property type="match status" value="1"/>
</dbReference>
<keyword evidence="3 8" id="KW-0813">Transport</keyword>
<feature type="transmembrane region" description="Helical" evidence="8">
    <location>
        <begin position="21"/>
        <end position="41"/>
    </location>
</feature>
<feature type="transmembrane region" description="Helical" evidence="8">
    <location>
        <begin position="337"/>
        <end position="359"/>
    </location>
</feature>
<evidence type="ECO:0000313" key="11">
    <source>
        <dbReference type="Proteomes" id="UP000180088"/>
    </source>
</evidence>
<evidence type="ECO:0000256" key="2">
    <source>
        <dbReference type="ARBA" id="ARBA00007783"/>
    </source>
</evidence>
<dbReference type="Pfam" id="PF12698">
    <property type="entry name" value="ABC2_membrane_3"/>
    <property type="match status" value="1"/>
</dbReference>
<gene>
    <name evidence="10" type="ORF">BI347_21615</name>
</gene>
<feature type="transmembrane region" description="Helical" evidence="8">
    <location>
        <begin position="280"/>
        <end position="298"/>
    </location>
</feature>
<comment type="subcellular location">
    <subcellularLocation>
        <location evidence="8">Cell inner membrane</location>
        <topology evidence="8">Multi-pass membrane protein</topology>
    </subcellularLocation>
    <subcellularLocation>
        <location evidence="1">Cell membrane</location>
        <topology evidence="1">Multi-pass membrane protein</topology>
    </subcellularLocation>
</comment>
<dbReference type="PANTHER" id="PTHR30294">
    <property type="entry name" value="MEMBRANE COMPONENT OF ABC TRANSPORTER YHHJ-RELATED"/>
    <property type="match status" value="1"/>
</dbReference>
<dbReference type="Proteomes" id="UP000180088">
    <property type="component" value="Unassembled WGS sequence"/>
</dbReference>
<dbReference type="EMBL" id="MKCS01000004">
    <property type="protein sequence ID" value="OHX10387.1"/>
    <property type="molecule type" value="Genomic_DNA"/>
</dbReference>
<comment type="similarity">
    <text evidence="2 8">Belongs to the ABC-2 integral membrane protein family.</text>
</comment>
<name>A0A1S1WSZ4_9NEIS</name>
<keyword evidence="7 8" id="KW-0472">Membrane</keyword>
<accession>A0A1S1WSZ4</accession>
<evidence type="ECO:0000256" key="7">
    <source>
        <dbReference type="ARBA" id="ARBA00023136"/>
    </source>
</evidence>
<dbReference type="GO" id="GO:0140359">
    <property type="term" value="F:ABC-type transporter activity"/>
    <property type="evidence" value="ECO:0007669"/>
    <property type="project" value="InterPro"/>
</dbReference>
<dbReference type="InterPro" id="IPR013525">
    <property type="entry name" value="ABC2_TM"/>
</dbReference>
<dbReference type="PANTHER" id="PTHR30294:SF44">
    <property type="entry name" value="MULTIDRUG ABC TRANSPORTER PERMEASE YBHR-RELATED"/>
    <property type="match status" value="1"/>
</dbReference>
<evidence type="ECO:0000256" key="4">
    <source>
        <dbReference type="ARBA" id="ARBA00022475"/>
    </source>
</evidence>
<dbReference type="AlphaFoldDB" id="A0A1S1WSZ4"/>
<feature type="transmembrane region" description="Helical" evidence="8">
    <location>
        <begin position="251"/>
        <end position="273"/>
    </location>
</feature>
<dbReference type="InterPro" id="IPR047817">
    <property type="entry name" value="ABC2_TM_bact-type"/>
</dbReference>
<evidence type="ECO:0000256" key="3">
    <source>
        <dbReference type="ARBA" id="ARBA00022448"/>
    </source>
</evidence>
<keyword evidence="4 8" id="KW-1003">Cell membrane</keyword>
<feature type="transmembrane region" description="Helical" evidence="8">
    <location>
        <begin position="171"/>
        <end position="192"/>
    </location>
</feature>
<dbReference type="PROSITE" id="PS51012">
    <property type="entry name" value="ABC_TM2"/>
    <property type="match status" value="1"/>
</dbReference>
<evidence type="ECO:0000313" key="10">
    <source>
        <dbReference type="EMBL" id="OHX10387.1"/>
    </source>
</evidence>
<dbReference type="PRINTS" id="PR00164">
    <property type="entry name" value="ABC2TRNSPORT"/>
</dbReference>